<evidence type="ECO:0000256" key="1">
    <source>
        <dbReference type="SAM" id="MobiDB-lite"/>
    </source>
</evidence>
<sequence length="127" mass="13283">MSMKKLWQQVREFIPMAALILLCLVIVPTAQANTNGSATTTTATQQADTQPPAVDVPGGTKAAKAKPKAATKPASKSVLDEEVLDSPISYLRNAFSSQEDGADAMPNSSPVMVTVKALVATLLSTIL</sequence>
<organism evidence="3 4">
    <name type="scientific">Pontibacter saemangeumensis</name>
    <dbReference type="NCBI Taxonomy" id="1084525"/>
    <lineage>
        <taxon>Bacteria</taxon>
        <taxon>Pseudomonadati</taxon>
        <taxon>Bacteroidota</taxon>
        <taxon>Cytophagia</taxon>
        <taxon>Cytophagales</taxon>
        <taxon>Hymenobacteraceae</taxon>
        <taxon>Pontibacter</taxon>
    </lineage>
</organism>
<feature type="region of interest" description="Disordered" evidence="1">
    <location>
        <begin position="34"/>
        <end position="78"/>
    </location>
</feature>
<evidence type="ECO:0000313" key="4">
    <source>
        <dbReference type="Proteomes" id="UP001500552"/>
    </source>
</evidence>
<protein>
    <submittedName>
        <fullName evidence="3">Uncharacterized protein</fullName>
    </submittedName>
</protein>
<evidence type="ECO:0000313" key="3">
    <source>
        <dbReference type="EMBL" id="GAA4439214.1"/>
    </source>
</evidence>
<accession>A0ABP8LYY3</accession>
<reference evidence="4" key="1">
    <citation type="journal article" date="2019" name="Int. J. Syst. Evol. Microbiol.">
        <title>The Global Catalogue of Microorganisms (GCM) 10K type strain sequencing project: providing services to taxonomists for standard genome sequencing and annotation.</title>
        <authorList>
            <consortium name="The Broad Institute Genomics Platform"/>
            <consortium name="The Broad Institute Genome Sequencing Center for Infectious Disease"/>
            <person name="Wu L."/>
            <person name="Ma J."/>
        </authorList>
    </citation>
    <scope>NUCLEOTIDE SEQUENCE [LARGE SCALE GENOMIC DNA]</scope>
    <source>
        <strain evidence="4">JCM 17926</strain>
    </source>
</reference>
<name>A0ABP8LYY3_9BACT</name>
<feature type="chain" id="PRO_5045746022" evidence="2">
    <location>
        <begin position="33"/>
        <end position="127"/>
    </location>
</feature>
<dbReference type="EMBL" id="BAABHC010000021">
    <property type="protein sequence ID" value="GAA4439214.1"/>
    <property type="molecule type" value="Genomic_DNA"/>
</dbReference>
<comment type="caution">
    <text evidence="3">The sequence shown here is derived from an EMBL/GenBank/DDBJ whole genome shotgun (WGS) entry which is preliminary data.</text>
</comment>
<keyword evidence="4" id="KW-1185">Reference proteome</keyword>
<feature type="compositionally biased region" description="Low complexity" evidence="1">
    <location>
        <begin position="34"/>
        <end position="53"/>
    </location>
</feature>
<dbReference type="Proteomes" id="UP001500552">
    <property type="component" value="Unassembled WGS sequence"/>
</dbReference>
<gene>
    <name evidence="3" type="ORF">GCM10023188_35410</name>
</gene>
<keyword evidence="2" id="KW-0732">Signal</keyword>
<evidence type="ECO:0000256" key="2">
    <source>
        <dbReference type="SAM" id="SignalP"/>
    </source>
</evidence>
<feature type="signal peptide" evidence="2">
    <location>
        <begin position="1"/>
        <end position="32"/>
    </location>
</feature>
<proteinExistence type="predicted"/>